<protein>
    <submittedName>
        <fullName evidence="2">Uncharacterized protein</fullName>
    </submittedName>
</protein>
<dbReference type="AlphaFoldDB" id="A0A9P4XSE8"/>
<dbReference type="OrthoDB" id="4314040at2759"/>
<name>A0A9P4XSE8_CRYP1</name>
<gene>
    <name evidence="2" type="ORF">M406DRAFT_358638</name>
</gene>
<organism evidence="2 3">
    <name type="scientific">Cryphonectria parasitica (strain ATCC 38755 / EP155)</name>
    <dbReference type="NCBI Taxonomy" id="660469"/>
    <lineage>
        <taxon>Eukaryota</taxon>
        <taxon>Fungi</taxon>
        <taxon>Dikarya</taxon>
        <taxon>Ascomycota</taxon>
        <taxon>Pezizomycotina</taxon>
        <taxon>Sordariomycetes</taxon>
        <taxon>Sordariomycetidae</taxon>
        <taxon>Diaporthales</taxon>
        <taxon>Cryphonectriaceae</taxon>
        <taxon>Cryphonectria-Endothia species complex</taxon>
        <taxon>Cryphonectria</taxon>
    </lineage>
</organism>
<keyword evidence="3" id="KW-1185">Reference proteome</keyword>
<dbReference type="RefSeq" id="XP_040770864.1">
    <property type="nucleotide sequence ID" value="XM_040923957.1"/>
</dbReference>
<feature type="transmembrane region" description="Helical" evidence="1">
    <location>
        <begin position="6"/>
        <end position="21"/>
    </location>
</feature>
<dbReference type="EMBL" id="MU032354">
    <property type="protein sequence ID" value="KAF3759885.1"/>
    <property type="molecule type" value="Genomic_DNA"/>
</dbReference>
<reference evidence="2" key="1">
    <citation type="journal article" date="2020" name="Phytopathology">
        <title>Genome sequence of the chestnut blight fungus Cryphonectria parasitica EP155: A fundamental resource for an archetypical invasive plant pathogen.</title>
        <authorList>
            <person name="Crouch J.A."/>
            <person name="Dawe A."/>
            <person name="Aerts A."/>
            <person name="Barry K."/>
            <person name="Churchill A.C.L."/>
            <person name="Grimwood J."/>
            <person name="Hillman B."/>
            <person name="Milgroom M.G."/>
            <person name="Pangilinan J."/>
            <person name="Smith M."/>
            <person name="Salamov A."/>
            <person name="Schmutz J."/>
            <person name="Yadav J."/>
            <person name="Grigoriev I.V."/>
            <person name="Nuss D."/>
        </authorList>
    </citation>
    <scope>NUCLEOTIDE SEQUENCE</scope>
    <source>
        <strain evidence="2">EP155</strain>
    </source>
</reference>
<sequence>MMEYHTIILYWTILMSLRLLMRDMLALMAKMTAHELPAQPRQTIEDHRVQLMSYALKVLQAICYATLPESRAVTPFFLATAFQLTVAVLDQEHKSLQAAGSNQETIRRCGSLKSLAAHYLDWAMQNKIPIKLDFDAPREWKCESVAQLSQLISLKSL</sequence>
<keyword evidence="1" id="KW-0812">Transmembrane</keyword>
<accession>A0A9P4XSE8</accession>
<evidence type="ECO:0000313" key="3">
    <source>
        <dbReference type="Proteomes" id="UP000803844"/>
    </source>
</evidence>
<evidence type="ECO:0000256" key="1">
    <source>
        <dbReference type="SAM" id="Phobius"/>
    </source>
</evidence>
<proteinExistence type="predicted"/>
<dbReference type="Proteomes" id="UP000803844">
    <property type="component" value="Unassembled WGS sequence"/>
</dbReference>
<comment type="caution">
    <text evidence="2">The sequence shown here is derived from an EMBL/GenBank/DDBJ whole genome shotgun (WGS) entry which is preliminary data.</text>
</comment>
<keyword evidence="1" id="KW-0472">Membrane</keyword>
<keyword evidence="1" id="KW-1133">Transmembrane helix</keyword>
<evidence type="ECO:0000313" key="2">
    <source>
        <dbReference type="EMBL" id="KAF3759885.1"/>
    </source>
</evidence>
<dbReference type="GeneID" id="63841086"/>